<accession>A0A2N9YFS4</accession>
<dbReference type="STRING" id="288004.AL038_12235"/>
<reference evidence="2" key="1">
    <citation type="submission" date="2016-12" db="EMBL/GenBank/DDBJ databases">
        <title>Complete Genome Sequence of Beggiatoa leptomitiformis D-401.</title>
        <authorList>
            <person name="Fomenkov A."/>
            <person name="Vincze T."/>
            <person name="Grabovich M."/>
            <person name="Anton B.P."/>
            <person name="Dubinina G."/>
            <person name="Orlova M."/>
            <person name="Belousova E."/>
            <person name="Roberts R.J."/>
        </authorList>
    </citation>
    <scope>NUCLEOTIDE SEQUENCE [LARGE SCALE GENOMIC DNA]</scope>
    <source>
        <strain evidence="2">D-401</strain>
    </source>
</reference>
<keyword evidence="2" id="KW-1185">Reference proteome</keyword>
<dbReference type="KEGG" id="blep:AL038_12235"/>
<proteinExistence type="predicted"/>
<gene>
    <name evidence="1" type="ORF">BLE401_12030</name>
</gene>
<dbReference type="RefSeq" id="WP_062153239.1">
    <property type="nucleotide sequence ID" value="NZ_CP012373.2"/>
</dbReference>
<dbReference type="AlphaFoldDB" id="A0A2N9YFS4"/>
<evidence type="ECO:0000313" key="1">
    <source>
        <dbReference type="EMBL" id="AUI69344.1"/>
    </source>
</evidence>
<evidence type="ECO:0000313" key="2">
    <source>
        <dbReference type="Proteomes" id="UP000234271"/>
    </source>
</evidence>
<dbReference type="Proteomes" id="UP000234271">
    <property type="component" value="Chromosome"/>
</dbReference>
<sequence length="246" mass="25922">MNLITPFNGINIVALRNNAQGTGTLRYTPEVGTKQITTVAVIGGRNGGVNSDYFLMKLNGVPVSIPNVFSIQTLRTSMLSTTAITDAFDIGGLNGSSFTLTTKNGYPITITPDYDDGTGNLTYTALQNANILDIGFTVTQAGIPPTGYKGVLTWQSPNDTVGASVSVKTGIQTVISGNGTSEIVVNITPQLLPDTPTIADINIPTSQIITASRWAFKHSVNASTNPNFDALKVGFDTTIVVTFTNT</sequence>
<protein>
    <submittedName>
        <fullName evidence="1">Uncharacterized protein</fullName>
    </submittedName>
</protein>
<dbReference type="EMBL" id="CP018889">
    <property type="protein sequence ID" value="AUI69344.1"/>
    <property type="molecule type" value="Genomic_DNA"/>
</dbReference>
<organism evidence="1 2">
    <name type="scientific">Beggiatoa leptomitoformis</name>
    <dbReference type="NCBI Taxonomy" id="288004"/>
    <lineage>
        <taxon>Bacteria</taxon>
        <taxon>Pseudomonadati</taxon>
        <taxon>Pseudomonadota</taxon>
        <taxon>Gammaproteobacteria</taxon>
        <taxon>Thiotrichales</taxon>
        <taxon>Thiotrichaceae</taxon>
        <taxon>Beggiatoa</taxon>
    </lineage>
</organism>
<name>A0A2N9YFS4_9GAMM</name>